<evidence type="ECO:0000256" key="1">
    <source>
        <dbReference type="ARBA" id="ARBA00022737"/>
    </source>
</evidence>
<dbReference type="RefSeq" id="WP_184962743.1">
    <property type="nucleotide sequence ID" value="NZ_JACHIN010000004.1"/>
</dbReference>
<accession>A0A7W8A2C8</accession>
<keyword evidence="5" id="KW-1185">Reference proteome</keyword>
<reference evidence="4 5" key="1">
    <citation type="submission" date="2020-08" db="EMBL/GenBank/DDBJ databases">
        <title>Genomic Encyclopedia of Type Strains, Phase IV (KMG-IV): sequencing the most valuable type-strain genomes for metagenomic binning, comparative biology and taxonomic classification.</title>
        <authorList>
            <person name="Goeker M."/>
        </authorList>
    </citation>
    <scope>NUCLEOTIDE SEQUENCE [LARGE SCALE GENOMIC DNA]</scope>
    <source>
        <strain evidence="4 5">DSM 45385</strain>
    </source>
</reference>
<evidence type="ECO:0000313" key="4">
    <source>
        <dbReference type="EMBL" id="MBB5078240.1"/>
    </source>
</evidence>
<keyword evidence="1" id="KW-0677">Repeat</keyword>
<dbReference type="Proteomes" id="UP000568380">
    <property type="component" value="Unassembled WGS sequence"/>
</dbReference>
<dbReference type="Pfam" id="PF13181">
    <property type="entry name" value="TPR_8"/>
    <property type="match status" value="1"/>
</dbReference>
<evidence type="ECO:0000256" key="2">
    <source>
        <dbReference type="ARBA" id="ARBA00022803"/>
    </source>
</evidence>
<name>A0A7W8A2C8_9ACTN</name>
<keyword evidence="2 3" id="KW-0802">TPR repeat</keyword>
<evidence type="ECO:0000313" key="5">
    <source>
        <dbReference type="Proteomes" id="UP000568380"/>
    </source>
</evidence>
<gene>
    <name evidence="4" type="ORF">HNR40_003715</name>
</gene>
<feature type="repeat" description="TPR" evidence="3">
    <location>
        <begin position="460"/>
        <end position="493"/>
    </location>
</feature>
<sequence>MMTSHHVAMAELWRNRRRADLVPDTGDLSQQVGWLLAGLWLEHSDGLAERATALEETLHAALKARSANWHAELNGLLGLVLIARGMLKRESGDHAASGDLFARALKVSPPSFSPPLYALAMLHTGRREEAARIVAGAGDAESPYTAYTQVLLAEAGDPYAALDLADRACARWEGDVRLSRLRLGLAERLGKLTSAAWRDLGGALLAADRHEEAIEALLQADRDDPDILEWLSIAFQSVGDDESAADAATEAARRRPGAALHLDAADACARARRRPQAREHVDAALDAEADHVVRFAAAQILLGTGDMDRALELVREIRADLPDDPRALIVEGIALFGVGQVADAERTLGKAAVLVPDEPVVLRHLAVARLDLGMLEEAAPLLDQALALDPDDGWMLAVRGDLRRRLMDLPGAKDDLDRAAGLGFENAWTLRAQAQVVEADDPAEALRLLDRSLELDPEDAAAHAARGKILHGLKRIPEADAAFRRALEIDPLDPRALTKLTEFWLPELPVADVTDLREAVEQAIERTPDDIPLRWAYSEILSVQEQAKDARDVARHITRMPPRDAEDHRLLGLAYSKLEEREAAVAAFRAGIELAPGYADLHAHLGVELGLAGRREEAERELSRAVELNEDYAFARARLGNALLALGRFEEAEPHLRRAIELWPTASDPLLDLAEVLRMTRRPEEGLELAEQAVRLQPSAFAIGSRGQLYYTLQRLSEARTDLERAIEIDPELSWARGTLAEVYRMTGDLDDAIAHATRAIPQSDDSRWLLSVRGAAKYAQGHYAEAEADLREAAELRHPAEPVDLLALVMLRNTLQRLGRGEEAVRLLRGHAMTGTVVNRDADPQVVVHYSEALQYDGRLDEAREVLNQAVRVWPEDPEIHSAQAWLEAAMGRFEAALEAAGRAVELAPGNAERLYVLGSIQRTARDPLAAIRNLTRAVELEPDAAWIWAELSITLSYVAAWDLAIEAGLEATAPGRQVTAYCEEMLAWAYRYRETPDLEAALAAYDRALALDAGSTGALAGQGDTFFSMGDRERAAACYEAVLDALSPYDPDHLSTRGWCLYRLGRYQESLDYYQQYQAVKPDRPGFLLFDLGLLAWAEGDDEAARTAYDHALEQAFQEAPPRTRGLIEVAIRDLESDRRGDPETQRALIAHLHGKRADLPKYEPPPRL</sequence>
<dbReference type="Pfam" id="PF13432">
    <property type="entry name" value="TPR_16"/>
    <property type="match status" value="4"/>
</dbReference>
<dbReference type="InterPro" id="IPR011990">
    <property type="entry name" value="TPR-like_helical_dom_sf"/>
</dbReference>
<dbReference type="SUPFAM" id="SSF48452">
    <property type="entry name" value="TPR-like"/>
    <property type="match status" value="5"/>
</dbReference>
<protein>
    <submittedName>
        <fullName evidence="4">Tetratricopeptide (TPR) repeat protein</fullName>
    </submittedName>
</protein>
<feature type="repeat" description="TPR" evidence="3">
    <location>
        <begin position="565"/>
        <end position="598"/>
    </location>
</feature>
<evidence type="ECO:0000256" key="3">
    <source>
        <dbReference type="PROSITE-ProRule" id="PRU00339"/>
    </source>
</evidence>
<dbReference type="SMART" id="SM00028">
    <property type="entry name" value="TPR"/>
    <property type="match status" value="20"/>
</dbReference>
<dbReference type="InterPro" id="IPR019734">
    <property type="entry name" value="TPR_rpt"/>
</dbReference>
<dbReference type="PANTHER" id="PTHR44858:SF1">
    <property type="entry name" value="UDP-N-ACETYLGLUCOSAMINE--PEPTIDE N-ACETYLGLUCOSAMINYLTRANSFERASE SPINDLY-RELATED"/>
    <property type="match status" value="1"/>
</dbReference>
<dbReference type="PROSITE" id="PS50005">
    <property type="entry name" value="TPR"/>
    <property type="match status" value="7"/>
</dbReference>
<organism evidence="4 5">
    <name type="scientific">Nonomuraea endophytica</name>
    <dbReference type="NCBI Taxonomy" id="714136"/>
    <lineage>
        <taxon>Bacteria</taxon>
        <taxon>Bacillati</taxon>
        <taxon>Actinomycetota</taxon>
        <taxon>Actinomycetes</taxon>
        <taxon>Streptosporangiales</taxon>
        <taxon>Streptosporangiaceae</taxon>
        <taxon>Nonomuraea</taxon>
    </lineage>
</organism>
<feature type="repeat" description="TPR" evidence="3">
    <location>
        <begin position="700"/>
        <end position="733"/>
    </location>
</feature>
<dbReference type="Pfam" id="PF14559">
    <property type="entry name" value="TPR_19"/>
    <property type="match status" value="2"/>
</dbReference>
<feature type="repeat" description="TPR" evidence="3">
    <location>
        <begin position="194"/>
        <end position="227"/>
    </location>
</feature>
<proteinExistence type="predicted"/>
<dbReference type="AlphaFoldDB" id="A0A7W8A2C8"/>
<dbReference type="EMBL" id="JACHIN010000004">
    <property type="protein sequence ID" value="MBB5078240.1"/>
    <property type="molecule type" value="Genomic_DNA"/>
</dbReference>
<dbReference type="InterPro" id="IPR050498">
    <property type="entry name" value="Ycf3"/>
</dbReference>
<dbReference type="PANTHER" id="PTHR44858">
    <property type="entry name" value="TETRATRICOPEPTIDE REPEAT PROTEIN 6"/>
    <property type="match status" value="1"/>
</dbReference>
<comment type="caution">
    <text evidence="4">The sequence shown here is derived from an EMBL/GenBank/DDBJ whole genome shotgun (WGS) entry which is preliminary data.</text>
</comment>
<feature type="repeat" description="TPR" evidence="3">
    <location>
        <begin position="913"/>
        <end position="946"/>
    </location>
</feature>
<feature type="repeat" description="TPR" evidence="3">
    <location>
        <begin position="633"/>
        <end position="666"/>
    </location>
</feature>
<dbReference type="Gene3D" id="1.25.40.10">
    <property type="entry name" value="Tetratricopeptide repeat domain"/>
    <property type="match status" value="6"/>
</dbReference>
<feature type="repeat" description="TPR" evidence="3">
    <location>
        <begin position="359"/>
        <end position="392"/>
    </location>
</feature>